<organism evidence="1 2">
    <name type="scientific">Acinetobacter sedimenti</name>
    <dbReference type="NCBI Taxonomy" id="2919922"/>
    <lineage>
        <taxon>Bacteria</taxon>
        <taxon>Pseudomonadati</taxon>
        <taxon>Pseudomonadota</taxon>
        <taxon>Gammaproteobacteria</taxon>
        <taxon>Moraxellales</taxon>
        <taxon>Moraxellaceae</taxon>
        <taxon>Acinetobacter</taxon>
    </lineage>
</organism>
<comment type="caution">
    <text evidence="1">The sequence shown here is derived from an EMBL/GenBank/DDBJ whole genome shotgun (WGS) entry which is preliminary data.</text>
</comment>
<dbReference type="Proteomes" id="UP001139701">
    <property type="component" value="Unassembled WGS sequence"/>
</dbReference>
<dbReference type="Gene3D" id="3.30.300.30">
    <property type="match status" value="1"/>
</dbReference>
<dbReference type="EMBL" id="JAKUML010000011">
    <property type="protein sequence ID" value="MCJ8146865.1"/>
    <property type="molecule type" value="Genomic_DNA"/>
</dbReference>
<dbReference type="PANTHER" id="PTHR42921:SF1">
    <property type="entry name" value="ACETOACETYL-COA SYNTHETASE"/>
    <property type="match status" value="1"/>
</dbReference>
<dbReference type="SUPFAM" id="SSF56801">
    <property type="entry name" value="Acetyl-CoA synthetase-like"/>
    <property type="match status" value="1"/>
</dbReference>
<sequence>MKLWEADQARKHSANVSAFSEDVNQKYGLNIQSFSALYDWGFEKDEDYWNAVWDFSGIIGEKGDRIKVADPQIFKCHFFTDGKLNFAENFLKRRDDATRVFGEMKTIKNIKTHIRSNITPRHVPAVICQVSEIPKTKSGKVIELEVRDVVDGRAIKNSEAIANPHVLEEFKNRPELVLKSAIFREFIRCKKTAHQSGFFVINTIS</sequence>
<dbReference type="PANTHER" id="PTHR42921">
    <property type="entry name" value="ACETOACETYL-COA SYNTHETASE"/>
    <property type="match status" value="1"/>
</dbReference>
<keyword evidence="2" id="KW-1185">Reference proteome</keyword>
<dbReference type="RefSeq" id="WP_241571873.1">
    <property type="nucleotide sequence ID" value="NZ_JAKUML010000011.1"/>
</dbReference>
<reference evidence="1" key="1">
    <citation type="submission" date="2022-02" db="EMBL/GenBank/DDBJ databases">
        <title>Acinetobacter A3.8 sp. nov., isolated from Sediment (Zhairuo Island).</title>
        <authorList>
            <person name="Zheng K."/>
        </authorList>
    </citation>
    <scope>NUCLEOTIDE SEQUENCE</scope>
    <source>
        <strain evidence="1">A3.8</strain>
    </source>
</reference>
<gene>
    <name evidence="1" type="ORF">MKI79_08115</name>
</gene>
<dbReference type="GO" id="GO:0030729">
    <property type="term" value="F:acetoacetate-CoA ligase activity"/>
    <property type="evidence" value="ECO:0007669"/>
    <property type="project" value="TreeGrafter"/>
</dbReference>
<evidence type="ECO:0000313" key="1">
    <source>
        <dbReference type="EMBL" id="MCJ8146865.1"/>
    </source>
</evidence>
<dbReference type="AlphaFoldDB" id="A0A9X1WXS7"/>
<dbReference type="InterPro" id="IPR045851">
    <property type="entry name" value="AMP-bd_C_sf"/>
</dbReference>
<evidence type="ECO:0008006" key="3">
    <source>
        <dbReference type="Google" id="ProtNLM"/>
    </source>
</evidence>
<evidence type="ECO:0000313" key="2">
    <source>
        <dbReference type="Proteomes" id="UP001139701"/>
    </source>
</evidence>
<accession>A0A9X1WXS7</accession>
<name>A0A9X1WXS7_9GAMM</name>
<proteinExistence type="predicted"/>
<protein>
    <recommendedName>
        <fullName evidence="3">Acetoacetyl-CoA synthetase</fullName>
    </recommendedName>
</protein>